<gene>
    <name evidence="2" type="ORF">EVAR_46131_1</name>
</gene>
<dbReference type="EMBL" id="BGZK01000933">
    <property type="protein sequence ID" value="GBP65604.1"/>
    <property type="molecule type" value="Genomic_DNA"/>
</dbReference>
<accession>A0A4C1XSU3</accession>
<evidence type="ECO:0000256" key="1">
    <source>
        <dbReference type="SAM" id="MobiDB-lite"/>
    </source>
</evidence>
<feature type="region of interest" description="Disordered" evidence="1">
    <location>
        <begin position="119"/>
        <end position="138"/>
    </location>
</feature>
<dbReference type="AlphaFoldDB" id="A0A4C1XSU3"/>
<keyword evidence="3" id="KW-1185">Reference proteome</keyword>
<name>A0A4C1XSU3_EUMVA</name>
<proteinExistence type="predicted"/>
<sequence>MTIIGDVVSRFAYRDERLPGRAFYGAGNVRAGCDLIATSDKRIDSRIIRSFTFVTTMMSLALPAFDLSKSALDEEVRGGFHAAYYYMLQANRPTWTSLHTLACLLLTHRITQRRKRRLAAPLARGGAREPTPPGRIGDASFKIIASSLLNSASGSR</sequence>
<comment type="caution">
    <text evidence="2">The sequence shown here is derived from an EMBL/GenBank/DDBJ whole genome shotgun (WGS) entry which is preliminary data.</text>
</comment>
<protein>
    <submittedName>
        <fullName evidence="2">Uncharacterized protein</fullName>
    </submittedName>
</protein>
<evidence type="ECO:0000313" key="3">
    <source>
        <dbReference type="Proteomes" id="UP000299102"/>
    </source>
</evidence>
<dbReference type="Proteomes" id="UP000299102">
    <property type="component" value="Unassembled WGS sequence"/>
</dbReference>
<reference evidence="2 3" key="1">
    <citation type="journal article" date="2019" name="Commun. Biol.">
        <title>The bagworm genome reveals a unique fibroin gene that provides high tensile strength.</title>
        <authorList>
            <person name="Kono N."/>
            <person name="Nakamura H."/>
            <person name="Ohtoshi R."/>
            <person name="Tomita M."/>
            <person name="Numata K."/>
            <person name="Arakawa K."/>
        </authorList>
    </citation>
    <scope>NUCLEOTIDE SEQUENCE [LARGE SCALE GENOMIC DNA]</scope>
</reference>
<organism evidence="2 3">
    <name type="scientific">Eumeta variegata</name>
    <name type="common">Bagworm moth</name>
    <name type="synonym">Eumeta japonica</name>
    <dbReference type="NCBI Taxonomy" id="151549"/>
    <lineage>
        <taxon>Eukaryota</taxon>
        <taxon>Metazoa</taxon>
        <taxon>Ecdysozoa</taxon>
        <taxon>Arthropoda</taxon>
        <taxon>Hexapoda</taxon>
        <taxon>Insecta</taxon>
        <taxon>Pterygota</taxon>
        <taxon>Neoptera</taxon>
        <taxon>Endopterygota</taxon>
        <taxon>Lepidoptera</taxon>
        <taxon>Glossata</taxon>
        <taxon>Ditrysia</taxon>
        <taxon>Tineoidea</taxon>
        <taxon>Psychidae</taxon>
        <taxon>Oiketicinae</taxon>
        <taxon>Eumeta</taxon>
    </lineage>
</organism>
<evidence type="ECO:0000313" key="2">
    <source>
        <dbReference type="EMBL" id="GBP65604.1"/>
    </source>
</evidence>